<comment type="caution">
    <text evidence="12">The sequence shown here is derived from an EMBL/GenBank/DDBJ whole genome shotgun (WGS) entry which is preliminary data.</text>
</comment>
<feature type="region of interest" description="Disordered" evidence="10">
    <location>
        <begin position="178"/>
        <end position="243"/>
    </location>
</feature>
<dbReference type="PANTHER" id="PTHR48013:SF9">
    <property type="entry name" value="DUAL SPECIFICITY MITOGEN-ACTIVATED PROTEIN KINASE KINASE 5"/>
    <property type="match status" value="1"/>
</dbReference>
<dbReference type="GO" id="GO:0005524">
    <property type="term" value="F:ATP binding"/>
    <property type="evidence" value="ECO:0007669"/>
    <property type="project" value="UniProtKB-KW"/>
</dbReference>
<dbReference type="EMBL" id="CAMXCT010006531">
    <property type="protein sequence ID" value="CAI4015434.1"/>
    <property type="molecule type" value="Genomic_DNA"/>
</dbReference>
<evidence type="ECO:0000256" key="1">
    <source>
        <dbReference type="ARBA" id="ARBA00022679"/>
    </source>
</evidence>
<evidence type="ECO:0000256" key="10">
    <source>
        <dbReference type="SAM" id="MobiDB-lite"/>
    </source>
</evidence>
<evidence type="ECO:0000256" key="8">
    <source>
        <dbReference type="ARBA" id="ARBA00049299"/>
    </source>
</evidence>
<dbReference type="EMBL" id="CAMXCT020006531">
    <property type="protein sequence ID" value="CAL1168809.1"/>
    <property type="molecule type" value="Genomic_DNA"/>
</dbReference>
<dbReference type="PANTHER" id="PTHR48013">
    <property type="entry name" value="DUAL SPECIFICITY MITOGEN-ACTIVATED PROTEIN KINASE KINASE 5-RELATED"/>
    <property type="match status" value="1"/>
</dbReference>
<comment type="catalytic activity">
    <reaction evidence="9">
        <text>L-tyrosyl-[protein] + ATP = O-phospho-L-tyrosyl-[protein] + ADP + H(+)</text>
        <dbReference type="Rhea" id="RHEA:10596"/>
        <dbReference type="Rhea" id="RHEA-COMP:10136"/>
        <dbReference type="Rhea" id="RHEA-COMP:20101"/>
        <dbReference type="ChEBI" id="CHEBI:15378"/>
        <dbReference type="ChEBI" id="CHEBI:30616"/>
        <dbReference type="ChEBI" id="CHEBI:46858"/>
        <dbReference type="ChEBI" id="CHEBI:61978"/>
        <dbReference type="ChEBI" id="CHEBI:456216"/>
        <dbReference type="EC" id="2.7.12.2"/>
    </reaction>
</comment>
<dbReference type="PROSITE" id="PS50011">
    <property type="entry name" value="PROTEIN_KINASE_DOM"/>
    <property type="match status" value="1"/>
</dbReference>
<dbReference type="AlphaFoldDB" id="A0A9P1GLC2"/>
<evidence type="ECO:0000256" key="7">
    <source>
        <dbReference type="ARBA" id="ARBA00049014"/>
    </source>
</evidence>
<dbReference type="EMBL" id="CAMXCT030006531">
    <property type="protein sequence ID" value="CAL4802746.1"/>
    <property type="molecule type" value="Genomic_DNA"/>
</dbReference>
<evidence type="ECO:0000256" key="2">
    <source>
        <dbReference type="ARBA" id="ARBA00022741"/>
    </source>
</evidence>
<keyword evidence="14" id="KW-1185">Reference proteome</keyword>
<comment type="similarity">
    <text evidence="5">Belongs to the protein kinase superfamily. STE Ser/Thr protein kinase family. MAP kinase kinase subfamily.</text>
</comment>
<dbReference type="InterPro" id="IPR011009">
    <property type="entry name" value="Kinase-like_dom_sf"/>
</dbReference>
<protein>
    <recommendedName>
        <fullName evidence="6">mitogen-activated protein kinase kinase</fullName>
        <ecNumber evidence="6">2.7.12.2</ecNumber>
    </recommendedName>
</protein>
<sequence length="284" mass="31586">MLFLAHQDHALENLVAGSTGIVKITDFGVSGELEDDIEQKNKVTFAAGTEGQLRRVGTIHYMSPERVVGKPYQYNSDTWSLGLTLMECILMRYPYSHEEESGKLTVWELMKRIDTDEPPSLPPKHGSQLQDFLQQALQKDPTLRPGASTMKAHGWLEGFSPLRILELAMWIAPMDFAPPEEAPKQRSRPNPFQMPHGGGYRACSPAKEAREAPHVPPRLPESSPPNKTLTPRDVPPRLPEGSPAAKVVLHLRACCLRNPKDLRDTAHPPRLPEGSLKPPTLGHD</sequence>
<evidence type="ECO:0000256" key="4">
    <source>
        <dbReference type="ARBA" id="ARBA00022840"/>
    </source>
</evidence>
<gene>
    <name evidence="12" type="ORF">C1SCF055_LOCUS40262</name>
</gene>
<organism evidence="12">
    <name type="scientific">Cladocopium goreaui</name>
    <dbReference type="NCBI Taxonomy" id="2562237"/>
    <lineage>
        <taxon>Eukaryota</taxon>
        <taxon>Sar</taxon>
        <taxon>Alveolata</taxon>
        <taxon>Dinophyceae</taxon>
        <taxon>Suessiales</taxon>
        <taxon>Symbiodiniaceae</taxon>
        <taxon>Cladocopium</taxon>
    </lineage>
</organism>
<dbReference type="Gene3D" id="1.10.510.10">
    <property type="entry name" value="Transferase(Phosphotransferase) domain 1"/>
    <property type="match status" value="1"/>
</dbReference>
<proteinExistence type="inferred from homology"/>
<reference evidence="13 14" key="2">
    <citation type="submission" date="2024-05" db="EMBL/GenBank/DDBJ databases">
        <authorList>
            <person name="Chen Y."/>
            <person name="Shah S."/>
            <person name="Dougan E. K."/>
            <person name="Thang M."/>
            <person name="Chan C."/>
        </authorList>
    </citation>
    <scope>NUCLEOTIDE SEQUENCE [LARGE SCALE GENOMIC DNA]</scope>
</reference>
<keyword evidence="4" id="KW-0067">ATP-binding</keyword>
<evidence type="ECO:0000313" key="12">
    <source>
        <dbReference type="EMBL" id="CAI4015434.1"/>
    </source>
</evidence>
<reference evidence="12" key="1">
    <citation type="submission" date="2022-10" db="EMBL/GenBank/DDBJ databases">
        <authorList>
            <person name="Chen Y."/>
            <person name="Dougan E. K."/>
            <person name="Chan C."/>
            <person name="Rhodes N."/>
            <person name="Thang M."/>
        </authorList>
    </citation>
    <scope>NUCLEOTIDE SEQUENCE</scope>
</reference>
<dbReference type="Proteomes" id="UP001152797">
    <property type="component" value="Unassembled WGS sequence"/>
</dbReference>
<comment type="catalytic activity">
    <reaction evidence="7">
        <text>L-seryl-[protein] + ATP = O-phospho-L-seryl-[protein] + ADP + H(+)</text>
        <dbReference type="Rhea" id="RHEA:17989"/>
        <dbReference type="Rhea" id="RHEA-COMP:9863"/>
        <dbReference type="Rhea" id="RHEA-COMP:11604"/>
        <dbReference type="ChEBI" id="CHEBI:15378"/>
        <dbReference type="ChEBI" id="CHEBI:29999"/>
        <dbReference type="ChEBI" id="CHEBI:30616"/>
        <dbReference type="ChEBI" id="CHEBI:83421"/>
        <dbReference type="ChEBI" id="CHEBI:456216"/>
        <dbReference type="EC" id="2.7.12.2"/>
    </reaction>
</comment>
<comment type="catalytic activity">
    <reaction evidence="8">
        <text>L-threonyl-[protein] + ATP = O-phospho-L-threonyl-[protein] + ADP + H(+)</text>
        <dbReference type="Rhea" id="RHEA:46608"/>
        <dbReference type="Rhea" id="RHEA-COMP:11060"/>
        <dbReference type="Rhea" id="RHEA-COMP:11605"/>
        <dbReference type="ChEBI" id="CHEBI:15378"/>
        <dbReference type="ChEBI" id="CHEBI:30013"/>
        <dbReference type="ChEBI" id="CHEBI:30616"/>
        <dbReference type="ChEBI" id="CHEBI:61977"/>
        <dbReference type="ChEBI" id="CHEBI:456216"/>
        <dbReference type="EC" id="2.7.12.2"/>
    </reaction>
</comment>
<feature type="region of interest" description="Disordered" evidence="10">
    <location>
        <begin position="260"/>
        <end position="284"/>
    </location>
</feature>
<dbReference type="Pfam" id="PF00069">
    <property type="entry name" value="Pkinase"/>
    <property type="match status" value="1"/>
</dbReference>
<keyword evidence="3 13" id="KW-0418">Kinase</keyword>
<evidence type="ECO:0000313" key="14">
    <source>
        <dbReference type="Proteomes" id="UP001152797"/>
    </source>
</evidence>
<feature type="compositionally biased region" description="Pro residues" evidence="10">
    <location>
        <begin position="214"/>
        <end position="223"/>
    </location>
</feature>
<dbReference type="GO" id="GO:0004708">
    <property type="term" value="F:MAP kinase kinase activity"/>
    <property type="evidence" value="ECO:0007669"/>
    <property type="project" value="UniProtKB-EC"/>
</dbReference>
<dbReference type="SMART" id="SM00220">
    <property type="entry name" value="S_TKc"/>
    <property type="match status" value="1"/>
</dbReference>
<keyword evidence="2" id="KW-0547">Nucleotide-binding</keyword>
<evidence type="ECO:0000256" key="3">
    <source>
        <dbReference type="ARBA" id="ARBA00022777"/>
    </source>
</evidence>
<evidence type="ECO:0000256" key="5">
    <source>
        <dbReference type="ARBA" id="ARBA00038035"/>
    </source>
</evidence>
<name>A0A9P1GLC2_9DINO</name>
<dbReference type="EC" id="2.7.12.2" evidence="6"/>
<accession>A0A9P1GLC2</accession>
<evidence type="ECO:0000313" key="13">
    <source>
        <dbReference type="EMBL" id="CAL4802746.1"/>
    </source>
</evidence>
<feature type="domain" description="Protein kinase" evidence="11">
    <location>
        <begin position="1"/>
        <end position="156"/>
    </location>
</feature>
<dbReference type="OrthoDB" id="10252354at2759"/>
<evidence type="ECO:0000256" key="6">
    <source>
        <dbReference type="ARBA" id="ARBA00038999"/>
    </source>
</evidence>
<dbReference type="SUPFAM" id="SSF56112">
    <property type="entry name" value="Protein kinase-like (PK-like)"/>
    <property type="match status" value="1"/>
</dbReference>
<evidence type="ECO:0000256" key="9">
    <source>
        <dbReference type="ARBA" id="ARBA00051693"/>
    </source>
</evidence>
<evidence type="ECO:0000259" key="11">
    <source>
        <dbReference type="PROSITE" id="PS50011"/>
    </source>
</evidence>
<dbReference type="InterPro" id="IPR000719">
    <property type="entry name" value="Prot_kinase_dom"/>
</dbReference>
<keyword evidence="1" id="KW-0808">Transferase</keyword>